<reference evidence="1" key="1">
    <citation type="submission" date="2019-11" db="EMBL/GenBank/DDBJ databases">
        <authorList>
            <person name="Feng L."/>
        </authorList>
    </citation>
    <scope>NUCLEOTIDE SEQUENCE</scope>
    <source>
        <strain evidence="1">RgnavusLFYP36</strain>
    </source>
</reference>
<dbReference type="Pfam" id="PF09719">
    <property type="entry name" value="C_GCAxxG_C_C"/>
    <property type="match status" value="1"/>
</dbReference>
<dbReference type="EMBL" id="CACRUU010000039">
    <property type="protein sequence ID" value="VYT91788.1"/>
    <property type="molecule type" value="Genomic_DNA"/>
</dbReference>
<accession>A0A6N3ANN0</accession>
<name>A0A6N3ANN0_MEDGN</name>
<dbReference type="InterPro" id="IPR010181">
    <property type="entry name" value="CGCAxxGCC_motif"/>
</dbReference>
<gene>
    <name evidence="1" type="ORF">RGLFYP36_03530</name>
</gene>
<evidence type="ECO:0000313" key="1">
    <source>
        <dbReference type="EMBL" id="VYT91788.1"/>
    </source>
</evidence>
<dbReference type="AlphaFoldDB" id="A0A6N3ANN0"/>
<organism evidence="1">
    <name type="scientific">Mediterraneibacter gnavus</name>
    <name type="common">Ruminococcus gnavus</name>
    <dbReference type="NCBI Taxonomy" id="33038"/>
    <lineage>
        <taxon>Bacteria</taxon>
        <taxon>Bacillati</taxon>
        <taxon>Bacillota</taxon>
        <taxon>Clostridia</taxon>
        <taxon>Lachnospirales</taxon>
        <taxon>Lachnospiraceae</taxon>
        <taxon>Mediterraneibacter</taxon>
    </lineage>
</organism>
<protein>
    <submittedName>
        <fullName evidence="1">Redox-active protein (C_GCAxxG_C_C)</fullName>
    </submittedName>
</protein>
<proteinExistence type="predicted"/>
<dbReference type="NCBIfam" id="TIGR01909">
    <property type="entry name" value="C_GCAxxG_C_C"/>
    <property type="match status" value="1"/>
</dbReference>
<sequence>MTFCALSSAKGMDIKMTKKELALEYHKKGYNCTQAVACAFCGEFGVSEEEMYKIAEGFGLGMGMMDTCGALTGLFMLIGMKNSGGVEQAGKTKADTYKKTREYAAKFKEINGSVYCKELKGVETGKILAPCDKCILDAVELAEQFLKEN</sequence>